<comment type="pathway">
    <text evidence="4">Protein modification; protein glycosylation.</text>
</comment>
<evidence type="ECO:0000256" key="3">
    <source>
        <dbReference type="ARBA" id="ARBA00004240"/>
    </source>
</evidence>
<feature type="repeat" description="TPR" evidence="16">
    <location>
        <begin position="736"/>
        <end position="769"/>
    </location>
</feature>
<evidence type="ECO:0000256" key="11">
    <source>
        <dbReference type="ARBA" id="ARBA00022824"/>
    </source>
</evidence>
<keyword evidence="10 16" id="KW-0802">TPR repeat</keyword>
<dbReference type="Pfam" id="PF13414">
    <property type="entry name" value="TPR_11"/>
    <property type="match status" value="1"/>
</dbReference>
<feature type="repeat" description="TPR" evidence="16">
    <location>
        <begin position="699"/>
        <end position="732"/>
    </location>
</feature>
<dbReference type="InterPro" id="IPR019734">
    <property type="entry name" value="TPR_rpt"/>
</dbReference>
<evidence type="ECO:0000256" key="2">
    <source>
        <dbReference type="ARBA" id="ARBA00004141"/>
    </source>
</evidence>
<dbReference type="Pfam" id="PF13181">
    <property type="entry name" value="TPR_8"/>
    <property type="match status" value="1"/>
</dbReference>
<evidence type="ECO:0000259" key="19">
    <source>
        <dbReference type="Pfam" id="PF08409"/>
    </source>
</evidence>
<evidence type="ECO:0000256" key="15">
    <source>
        <dbReference type="ARBA" id="ARBA00045102"/>
    </source>
</evidence>
<dbReference type="Proteomes" id="UP001054837">
    <property type="component" value="Unassembled WGS sequence"/>
</dbReference>
<dbReference type="InterPro" id="IPR013618">
    <property type="entry name" value="TMTC_DUF1736"/>
</dbReference>
<dbReference type="Pfam" id="PF13432">
    <property type="entry name" value="TPR_16"/>
    <property type="match status" value="1"/>
</dbReference>
<feature type="transmembrane region" description="Helical" evidence="18">
    <location>
        <begin position="486"/>
        <end position="510"/>
    </location>
</feature>
<keyword evidence="9" id="KW-0677">Repeat</keyword>
<sequence>MDIPKAFYWASWDKQQAPLRIDELPLLNLGRPFVHCGLINSCQFEWKQHNGKNSDLLVLSFPSGGRAIKTNQDLLPSTPISSLFQNDFWGTPLTHSGSHKSYRPLCVLTFRLNYWLGGFDPMGYHLINVILHTVVSAMFTKLAALVFLNSRVPTLIAGLVFAAHPIHTEAVAGIVGRADVGACLLFICCLLLYIKYCEYRNTDKSLWRWPLLYLSLIFAACSMLTKEQGVTVLGVCVIYDMFIHHKLALKDLKDVILTKQYRSLLEGLLHLIIAGIALLGLRIHLMGSKAPDFAPADNPAADNDSLVTRTLTFLYLPAFNFWLMLCPRWLSFDWSMEAIPLLTSIYDPRNFFSVIFYGSILYFLRFLLKAYNRRAAHNTSCCLSGSNGGIYHADRHHALPHNGTYSNGNAVQHTQNSSSSNHNHHNRSGRKHGHHGNGHLQHTSGSYRHMNGNASLPGPSGLSPNGSIPAPPVVLPKVAFTGSIDVVTMSLALMILPFIPATNLFFYVGFVVAERVLYIPSMGFCLLVALGFDYLYKRQETTFRKRFALGMVALLLLIFSVRTLIRNVDWYDEENLYRSGIPVNPPKAYGNLANILSGRGEKEEAEWAYKKALSYRANMADVRYNLGILLQEQGRYEEALYSYRSAIHFRPRLAMAHLNMGLVLGLLGKRYEAEKVYRHCASLDSKGLKDPKVHETTRISALFNLGRLYADEGNYREAVKIYHEAIKRMPPYYQPQSLFNMMGEAYFKMGSFVNAEHWYRAALRSKPDHIPAHLTYAKLLMKWGRLEEAEHWFLKAKHIAPNDSSVYQHYGQFLAECDRHNEAADVFIKAAQFASDEYEIVFNAANTLRQAGRNDEAETYYQIAVKLKPNEVTSHMNLGAMQHVNGKLEEAESSYVEALKLRPDDVITQNNLAKLRNLIARKQRIKESREQNENEP</sequence>
<comment type="catalytic activity">
    <reaction evidence="14">
        <text>a di-trans,poly-cis-dolichyl beta-D-mannosyl phosphate + L-threonyl-[protein] = 3-O-(alpha-D-mannosyl)-L-threonyl-[protein] + a di-trans,poly-cis-dolichyl phosphate + H(+)</text>
        <dbReference type="Rhea" id="RHEA:53396"/>
        <dbReference type="Rhea" id="RHEA-COMP:11060"/>
        <dbReference type="Rhea" id="RHEA-COMP:13547"/>
        <dbReference type="Rhea" id="RHEA-COMP:19498"/>
        <dbReference type="Rhea" id="RHEA-COMP:19501"/>
        <dbReference type="ChEBI" id="CHEBI:15378"/>
        <dbReference type="ChEBI" id="CHEBI:30013"/>
        <dbReference type="ChEBI" id="CHEBI:57683"/>
        <dbReference type="ChEBI" id="CHEBI:58211"/>
        <dbReference type="ChEBI" id="CHEBI:137323"/>
        <dbReference type="EC" id="2.4.1.109"/>
    </reaction>
</comment>
<keyword evidence="11" id="KW-0256">Endoplasmic reticulum</keyword>
<dbReference type="GO" id="GO:0005789">
    <property type="term" value="C:endoplasmic reticulum membrane"/>
    <property type="evidence" value="ECO:0007669"/>
    <property type="project" value="TreeGrafter"/>
</dbReference>
<dbReference type="Pfam" id="PF14559">
    <property type="entry name" value="TPR_19"/>
    <property type="match status" value="1"/>
</dbReference>
<feature type="transmembrane region" description="Helical" evidence="18">
    <location>
        <begin position="206"/>
        <end position="225"/>
    </location>
</feature>
<feature type="region of interest" description="Disordered" evidence="17">
    <location>
        <begin position="402"/>
        <end position="462"/>
    </location>
</feature>
<evidence type="ECO:0000256" key="7">
    <source>
        <dbReference type="ARBA" id="ARBA00022679"/>
    </source>
</evidence>
<evidence type="ECO:0000256" key="1">
    <source>
        <dbReference type="ARBA" id="ARBA00003582"/>
    </source>
</evidence>
<dbReference type="PROSITE" id="PS50293">
    <property type="entry name" value="TPR_REGION"/>
    <property type="match status" value="2"/>
</dbReference>
<dbReference type="SUPFAM" id="SSF48452">
    <property type="entry name" value="TPR-like"/>
    <property type="match status" value="2"/>
</dbReference>
<dbReference type="SMART" id="SM00028">
    <property type="entry name" value="TPR"/>
    <property type="match status" value="8"/>
</dbReference>
<feature type="transmembrane region" description="Helical" evidence="18">
    <location>
        <begin position="306"/>
        <end position="330"/>
    </location>
</feature>
<organism evidence="20 21">
    <name type="scientific">Caerostris darwini</name>
    <dbReference type="NCBI Taxonomy" id="1538125"/>
    <lineage>
        <taxon>Eukaryota</taxon>
        <taxon>Metazoa</taxon>
        <taxon>Ecdysozoa</taxon>
        <taxon>Arthropoda</taxon>
        <taxon>Chelicerata</taxon>
        <taxon>Arachnida</taxon>
        <taxon>Araneae</taxon>
        <taxon>Araneomorphae</taxon>
        <taxon>Entelegynae</taxon>
        <taxon>Araneoidea</taxon>
        <taxon>Araneidae</taxon>
        <taxon>Caerostris</taxon>
    </lineage>
</organism>
<dbReference type="Pfam" id="PF07719">
    <property type="entry name" value="TPR_2"/>
    <property type="match status" value="1"/>
</dbReference>
<evidence type="ECO:0000256" key="17">
    <source>
        <dbReference type="SAM" id="MobiDB-lite"/>
    </source>
</evidence>
<reference evidence="20 21" key="1">
    <citation type="submission" date="2021-06" db="EMBL/GenBank/DDBJ databases">
        <title>Caerostris darwini draft genome.</title>
        <authorList>
            <person name="Kono N."/>
            <person name="Arakawa K."/>
        </authorList>
    </citation>
    <scope>NUCLEOTIDE SEQUENCE [LARGE SCALE GENOMIC DNA]</scope>
</reference>
<evidence type="ECO:0000256" key="8">
    <source>
        <dbReference type="ARBA" id="ARBA00022692"/>
    </source>
</evidence>
<dbReference type="PANTHER" id="PTHR44216">
    <property type="entry name" value="PROTEIN O-MANNOSYL-TRANSFERASE TMTC2"/>
    <property type="match status" value="1"/>
</dbReference>
<proteinExistence type="inferred from homology"/>
<feature type="compositionally biased region" description="Basic residues" evidence="17">
    <location>
        <begin position="422"/>
        <end position="437"/>
    </location>
</feature>
<name>A0AAV4SZ75_9ARAC</name>
<dbReference type="PROSITE" id="PS50005">
    <property type="entry name" value="TPR"/>
    <property type="match status" value="5"/>
</dbReference>
<evidence type="ECO:0000256" key="16">
    <source>
        <dbReference type="PROSITE-ProRule" id="PRU00339"/>
    </source>
</evidence>
<dbReference type="Gene3D" id="1.25.40.10">
    <property type="entry name" value="Tetratricopeptide repeat domain"/>
    <property type="match status" value="3"/>
</dbReference>
<dbReference type="InterPro" id="IPR013105">
    <property type="entry name" value="TPR_2"/>
</dbReference>
<comment type="catalytic activity">
    <reaction evidence="15">
        <text>a di-trans,poly-cis-dolichyl beta-D-mannosyl phosphate + L-seryl-[protein] = 3-O-(alpha-D-mannosyl)-L-seryl-[protein] + a di-trans,poly-cis-dolichyl phosphate + H(+)</text>
        <dbReference type="Rhea" id="RHEA:17377"/>
        <dbReference type="Rhea" id="RHEA-COMP:9863"/>
        <dbReference type="Rhea" id="RHEA-COMP:13546"/>
        <dbReference type="Rhea" id="RHEA-COMP:19498"/>
        <dbReference type="Rhea" id="RHEA-COMP:19501"/>
        <dbReference type="ChEBI" id="CHEBI:15378"/>
        <dbReference type="ChEBI" id="CHEBI:29999"/>
        <dbReference type="ChEBI" id="CHEBI:57683"/>
        <dbReference type="ChEBI" id="CHEBI:58211"/>
        <dbReference type="ChEBI" id="CHEBI:137321"/>
        <dbReference type="EC" id="2.4.1.109"/>
    </reaction>
</comment>
<dbReference type="AlphaFoldDB" id="A0AAV4SZ75"/>
<dbReference type="InterPro" id="IPR052384">
    <property type="entry name" value="TMTC_O-mannosyltransferase"/>
</dbReference>
<feature type="compositionally biased region" description="Polar residues" evidence="17">
    <location>
        <begin position="403"/>
        <end position="415"/>
    </location>
</feature>
<keyword evidence="8 18" id="KW-0812">Transmembrane</keyword>
<evidence type="ECO:0000256" key="6">
    <source>
        <dbReference type="ARBA" id="ARBA00012839"/>
    </source>
</evidence>
<feature type="transmembrane region" description="Helical" evidence="18">
    <location>
        <begin position="350"/>
        <end position="368"/>
    </location>
</feature>
<dbReference type="InterPro" id="IPR011990">
    <property type="entry name" value="TPR-like_helical_dom_sf"/>
</dbReference>
<comment type="subcellular location">
    <subcellularLocation>
        <location evidence="3">Endoplasmic reticulum</location>
    </subcellularLocation>
    <subcellularLocation>
        <location evidence="2">Membrane</location>
        <topology evidence="2">Multi-pass membrane protein</topology>
    </subcellularLocation>
</comment>
<dbReference type="PANTHER" id="PTHR44216:SF3">
    <property type="entry name" value="PROTEIN O-MANNOSYL-TRANSFERASE TMTC2"/>
    <property type="match status" value="1"/>
</dbReference>
<comment type="similarity">
    <text evidence="5">Belongs to the TMTC family.</text>
</comment>
<evidence type="ECO:0000256" key="18">
    <source>
        <dbReference type="SAM" id="Phobius"/>
    </source>
</evidence>
<feature type="repeat" description="TPR" evidence="16">
    <location>
        <begin position="838"/>
        <end position="871"/>
    </location>
</feature>
<evidence type="ECO:0000256" key="4">
    <source>
        <dbReference type="ARBA" id="ARBA00004922"/>
    </source>
</evidence>
<evidence type="ECO:0000313" key="21">
    <source>
        <dbReference type="Proteomes" id="UP001054837"/>
    </source>
</evidence>
<feature type="transmembrane region" description="Helical" evidence="18">
    <location>
        <begin position="516"/>
        <end position="535"/>
    </location>
</feature>
<keyword evidence="7" id="KW-0808">Transferase</keyword>
<protein>
    <recommendedName>
        <fullName evidence="6">dolichyl-phosphate-mannose--protein mannosyltransferase</fullName>
        <ecNumber evidence="6">2.4.1.109</ecNumber>
    </recommendedName>
</protein>
<gene>
    <name evidence="20" type="primary">Tmtc2</name>
    <name evidence="20" type="ORF">CDAR_271841</name>
</gene>
<keyword evidence="21" id="KW-1185">Reference proteome</keyword>
<evidence type="ECO:0000313" key="20">
    <source>
        <dbReference type="EMBL" id="GIY39748.1"/>
    </source>
</evidence>
<accession>A0AAV4SZ75</accession>
<feature type="repeat" description="TPR" evidence="16">
    <location>
        <begin position="872"/>
        <end position="905"/>
    </location>
</feature>
<comment type="function">
    <text evidence="1">Transfers mannosyl residues to the hydroxyl group of serine or threonine residues.</text>
</comment>
<keyword evidence="12 18" id="KW-1133">Transmembrane helix</keyword>
<evidence type="ECO:0000256" key="13">
    <source>
        <dbReference type="ARBA" id="ARBA00023136"/>
    </source>
</evidence>
<feature type="transmembrane region" description="Helical" evidence="18">
    <location>
        <begin position="267"/>
        <end position="285"/>
    </location>
</feature>
<feature type="domain" description="DUF1736" evidence="19">
    <location>
        <begin position="288"/>
        <end position="360"/>
    </location>
</feature>
<feature type="transmembrane region" description="Helical" evidence="18">
    <location>
        <begin position="547"/>
        <end position="565"/>
    </location>
</feature>
<feature type="repeat" description="TPR" evidence="16">
    <location>
        <begin position="620"/>
        <end position="653"/>
    </location>
</feature>
<dbReference type="GO" id="GO:0004169">
    <property type="term" value="F:dolichyl-phosphate-mannose-protein mannosyltransferase activity"/>
    <property type="evidence" value="ECO:0007669"/>
    <property type="project" value="UniProtKB-EC"/>
</dbReference>
<evidence type="ECO:0000256" key="12">
    <source>
        <dbReference type="ARBA" id="ARBA00022989"/>
    </source>
</evidence>
<evidence type="ECO:0000256" key="5">
    <source>
        <dbReference type="ARBA" id="ARBA00007882"/>
    </source>
</evidence>
<dbReference type="EC" id="2.4.1.109" evidence="6"/>
<evidence type="ECO:0000256" key="10">
    <source>
        <dbReference type="ARBA" id="ARBA00022803"/>
    </source>
</evidence>
<evidence type="ECO:0000256" key="9">
    <source>
        <dbReference type="ARBA" id="ARBA00022737"/>
    </source>
</evidence>
<comment type="caution">
    <text evidence="20">The sequence shown here is derived from an EMBL/GenBank/DDBJ whole genome shotgun (WGS) entry which is preliminary data.</text>
</comment>
<dbReference type="Pfam" id="PF08409">
    <property type="entry name" value="TMTC_DUF1736"/>
    <property type="match status" value="1"/>
</dbReference>
<dbReference type="EMBL" id="BPLQ01008836">
    <property type="protein sequence ID" value="GIY39748.1"/>
    <property type="molecule type" value="Genomic_DNA"/>
</dbReference>
<feature type="transmembrane region" description="Helical" evidence="18">
    <location>
        <begin position="170"/>
        <end position="194"/>
    </location>
</feature>
<keyword evidence="13 18" id="KW-0472">Membrane</keyword>
<evidence type="ECO:0000256" key="14">
    <source>
        <dbReference type="ARBA" id="ARBA00045085"/>
    </source>
</evidence>